<sequence length="146" mass="15420">MMSISSDELQRMHRVIFSVQRLKGMAHVLSVWMAHGTLTAWEGGAVSLPDCEIVALAYFDARPAQAALRPAYCAALQAARQLDHAMAEFLAHGAQGDLGALLERAGAALTIFAGVIDQLPGYPAAGDDAPALRGEAGRCLALLPPR</sequence>
<organism evidence="1 2">
    <name type="scientific">Massilia mucilaginosa</name>
    <dbReference type="NCBI Taxonomy" id="2609282"/>
    <lineage>
        <taxon>Bacteria</taxon>
        <taxon>Pseudomonadati</taxon>
        <taxon>Pseudomonadota</taxon>
        <taxon>Betaproteobacteria</taxon>
        <taxon>Burkholderiales</taxon>
        <taxon>Oxalobacteraceae</taxon>
        <taxon>Telluria group</taxon>
        <taxon>Massilia</taxon>
    </lineage>
</organism>
<dbReference type="Proteomes" id="UP000609726">
    <property type="component" value="Unassembled WGS sequence"/>
</dbReference>
<evidence type="ECO:0000313" key="2">
    <source>
        <dbReference type="Proteomes" id="UP000609726"/>
    </source>
</evidence>
<name>A0ABX0NW08_9BURK</name>
<comment type="caution">
    <text evidence="1">The sequence shown here is derived from an EMBL/GenBank/DDBJ whole genome shotgun (WGS) entry which is preliminary data.</text>
</comment>
<reference evidence="1 2" key="1">
    <citation type="submission" date="2019-10" db="EMBL/GenBank/DDBJ databases">
        <title>Taxonomy of Antarctic Massilia spp.: description of Massilia rubra sp. nov., Massilia aquatica sp. nov., Massilia mucilaginosa sp. nov., Massilia frigida sp. nov. isolated from streams, lakes and regoliths.</title>
        <authorList>
            <person name="Holochova P."/>
            <person name="Sedlacek I."/>
            <person name="Kralova S."/>
            <person name="Maslanova I."/>
            <person name="Busse H.-J."/>
            <person name="Stankova E."/>
            <person name="Vrbovska V."/>
            <person name="Kovarovic V."/>
            <person name="Bartak M."/>
            <person name="Svec P."/>
            <person name="Pantucek R."/>
        </authorList>
    </citation>
    <scope>NUCLEOTIDE SEQUENCE [LARGE SCALE GENOMIC DNA]</scope>
    <source>
        <strain evidence="1 2">CCM 8733</strain>
    </source>
</reference>
<proteinExistence type="predicted"/>
<evidence type="ECO:0000313" key="1">
    <source>
        <dbReference type="EMBL" id="NHZ90627.1"/>
    </source>
</evidence>
<keyword evidence="2" id="KW-1185">Reference proteome</keyword>
<dbReference type="EMBL" id="WHJH01000018">
    <property type="protein sequence ID" value="NHZ90627.1"/>
    <property type="molecule type" value="Genomic_DNA"/>
</dbReference>
<protein>
    <submittedName>
        <fullName evidence="1">Uncharacterized protein</fullName>
    </submittedName>
</protein>
<gene>
    <name evidence="1" type="ORF">F2P45_16605</name>
</gene>
<dbReference type="RefSeq" id="WP_166877256.1">
    <property type="nucleotide sequence ID" value="NZ_WHJH01000018.1"/>
</dbReference>
<accession>A0ABX0NW08</accession>